<dbReference type="GO" id="GO:0000976">
    <property type="term" value="F:transcription cis-regulatory region binding"/>
    <property type="evidence" value="ECO:0007669"/>
    <property type="project" value="TreeGrafter"/>
</dbReference>
<dbReference type="GO" id="GO:0003700">
    <property type="term" value="F:DNA-binding transcription factor activity"/>
    <property type="evidence" value="ECO:0007669"/>
    <property type="project" value="TreeGrafter"/>
</dbReference>
<dbReference type="GeneID" id="29673619"/>
<evidence type="ECO:0000256" key="1">
    <source>
        <dbReference type="ARBA" id="ARBA00023015"/>
    </source>
</evidence>
<dbReference type="InterPro" id="IPR028082">
    <property type="entry name" value="Peripla_BP_I"/>
</dbReference>
<organism evidence="5 6">
    <name type="scientific">Streptobacillus moniliformis (strain ATCC 14647 / DSM 12112 / NCTC 10651 / 9901)</name>
    <dbReference type="NCBI Taxonomy" id="519441"/>
    <lineage>
        <taxon>Bacteria</taxon>
        <taxon>Fusobacteriati</taxon>
        <taxon>Fusobacteriota</taxon>
        <taxon>Fusobacteriia</taxon>
        <taxon>Fusobacteriales</taxon>
        <taxon>Leptotrichiaceae</taxon>
        <taxon>Streptobacillus</taxon>
    </lineage>
</organism>
<dbReference type="InterPro" id="IPR000843">
    <property type="entry name" value="HTH_LacI"/>
</dbReference>
<evidence type="ECO:0000313" key="6">
    <source>
        <dbReference type="Proteomes" id="UP000002072"/>
    </source>
</evidence>
<proteinExistence type="predicted"/>
<dbReference type="SMART" id="SM00354">
    <property type="entry name" value="HTH_LACI"/>
    <property type="match status" value="1"/>
</dbReference>
<keyword evidence="1" id="KW-0805">Transcription regulation</keyword>
<evidence type="ECO:0000313" key="5">
    <source>
        <dbReference type="EMBL" id="ACZ01142.1"/>
    </source>
</evidence>
<dbReference type="KEGG" id="smf:Smon_0669"/>
<keyword evidence="6" id="KW-1185">Reference proteome</keyword>
<dbReference type="SUPFAM" id="SSF47413">
    <property type="entry name" value="lambda repressor-like DNA-binding domains"/>
    <property type="match status" value="1"/>
</dbReference>
<dbReference type="RefSeq" id="WP_012858693.1">
    <property type="nucleotide sequence ID" value="NC_013515.1"/>
</dbReference>
<feature type="domain" description="HTH lacI-type" evidence="4">
    <location>
        <begin position="4"/>
        <end position="59"/>
    </location>
</feature>
<dbReference type="Pfam" id="PF00532">
    <property type="entry name" value="Peripla_BP_1"/>
    <property type="match status" value="1"/>
</dbReference>
<protein>
    <submittedName>
        <fullName evidence="5">Transcriptional regulator, LacI family</fullName>
    </submittedName>
</protein>
<evidence type="ECO:0000256" key="2">
    <source>
        <dbReference type="ARBA" id="ARBA00023125"/>
    </source>
</evidence>
<dbReference type="PANTHER" id="PTHR30146">
    <property type="entry name" value="LACI-RELATED TRANSCRIPTIONAL REPRESSOR"/>
    <property type="match status" value="1"/>
</dbReference>
<evidence type="ECO:0000256" key="3">
    <source>
        <dbReference type="ARBA" id="ARBA00023163"/>
    </source>
</evidence>
<dbReference type="PROSITE" id="PS50932">
    <property type="entry name" value="HTH_LACI_2"/>
    <property type="match status" value="1"/>
</dbReference>
<dbReference type="InterPro" id="IPR001761">
    <property type="entry name" value="Peripla_BP/Lac1_sug-bd_dom"/>
</dbReference>
<dbReference type="AlphaFoldDB" id="D1AXW6"/>
<dbReference type="CDD" id="cd06267">
    <property type="entry name" value="PBP1_LacI_sugar_binding-like"/>
    <property type="match status" value="1"/>
</dbReference>
<gene>
    <name evidence="5" type="ordered locus">Smon_0669</name>
</gene>
<dbReference type="STRING" id="519441.Smon_0669"/>
<dbReference type="Gene3D" id="3.40.50.2300">
    <property type="match status" value="2"/>
</dbReference>
<dbReference type="Gene3D" id="1.10.260.40">
    <property type="entry name" value="lambda repressor-like DNA-binding domains"/>
    <property type="match status" value="1"/>
</dbReference>
<dbReference type="eggNOG" id="COG1609">
    <property type="taxonomic scope" value="Bacteria"/>
</dbReference>
<dbReference type="Pfam" id="PF00356">
    <property type="entry name" value="LacI"/>
    <property type="match status" value="1"/>
</dbReference>
<dbReference type="HOGENOM" id="CLU_037628_6_0_0"/>
<keyword evidence="2" id="KW-0238">DNA-binding</keyword>
<dbReference type="Proteomes" id="UP000002072">
    <property type="component" value="Chromosome"/>
</dbReference>
<keyword evidence="3" id="KW-0804">Transcription</keyword>
<dbReference type="EMBL" id="CP001779">
    <property type="protein sequence ID" value="ACZ01142.1"/>
    <property type="molecule type" value="Genomic_DNA"/>
</dbReference>
<dbReference type="CDD" id="cd01392">
    <property type="entry name" value="HTH_LacI"/>
    <property type="match status" value="1"/>
</dbReference>
<reference evidence="5 6" key="1">
    <citation type="journal article" date="2009" name="Stand. Genomic Sci.">
        <title>Complete genome sequence of Streptobacillus moniliformis type strain (9901T).</title>
        <authorList>
            <person name="Nolan M."/>
            <person name="Gronow S."/>
            <person name="Lapidus A."/>
            <person name="Ivanova N."/>
            <person name="Copeland A."/>
            <person name="Lucas S."/>
            <person name="Del Rio T.G."/>
            <person name="Chen F."/>
            <person name="Tice H."/>
            <person name="Pitluck S."/>
            <person name="Cheng J.F."/>
            <person name="Sims D."/>
            <person name="Meincke L."/>
            <person name="Bruce D."/>
            <person name="Goodwin L."/>
            <person name="Brettin T."/>
            <person name="Han C."/>
            <person name="Detter J.C."/>
            <person name="Ovchinikova G."/>
            <person name="Pati A."/>
            <person name="Mavromatis K."/>
            <person name="Mikhailova N."/>
            <person name="Chen A."/>
            <person name="Palaniappan K."/>
            <person name="Land M."/>
            <person name="Hauser L."/>
            <person name="Chang Y.J."/>
            <person name="Jeffries C.D."/>
            <person name="Rohde M."/>
            <person name="Sproer C."/>
            <person name="Goker M."/>
            <person name="Bristow J."/>
            <person name="Eisen J.A."/>
            <person name="Markowitz V."/>
            <person name="Hugenholtz P."/>
            <person name="Kyrpides N.C."/>
            <person name="Klenk H.P."/>
            <person name="Chain P."/>
        </authorList>
    </citation>
    <scope>NUCLEOTIDE SEQUENCE [LARGE SCALE GENOMIC DNA]</scope>
    <source>
        <strain evidence="6">ATCC 14647 / DSM 12112 / NCTC 10651 / 9901</strain>
    </source>
</reference>
<dbReference type="PANTHER" id="PTHR30146:SF109">
    <property type="entry name" value="HTH-TYPE TRANSCRIPTIONAL REGULATOR GALS"/>
    <property type="match status" value="1"/>
</dbReference>
<evidence type="ECO:0000259" key="4">
    <source>
        <dbReference type="PROSITE" id="PS50932"/>
    </source>
</evidence>
<dbReference type="InterPro" id="IPR010982">
    <property type="entry name" value="Lambda_DNA-bd_dom_sf"/>
</dbReference>
<dbReference type="PROSITE" id="PS00356">
    <property type="entry name" value="HTH_LACI_1"/>
    <property type="match status" value="1"/>
</dbReference>
<name>D1AXW6_STRM9</name>
<dbReference type="OrthoDB" id="92738at2"/>
<dbReference type="SUPFAM" id="SSF53822">
    <property type="entry name" value="Periplasmic binding protein-like I"/>
    <property type="match status" value="1"/>
</dbReference>
<accession>D1AXW6</accession>
<sequence>MKKIRLKDIAELASVSATTASLVLNDKKTRISKEKKEEIKKIASELNYQPNIIARSLAQKKTFTIGLIIPDINNPFFSSLSKYIEETLYKEEYLLLIANSNNSTEHEKLLIQSYINHQVDGILLCPSNEMINNHNYEKYLENLPVPIIIIDRIIENSNVTQISYDNKMGGYLATKYLIENNCKNIVCVTGTFTSQSSKDRLIGYKKALKESNINNQYIFKGDFTFESGLNLAPDIIKTSPEGIFFFNDMMAYGFFYYLKKHNIPENKFLICGYDNLQLSEMFHLTSIEQNTEILSTKCCKSILDIINNQKVKKREILKPKLIVANK</sequence>